<sequence length="82" mass="8622">MISLPRPTTTQWKALALVAGAGIAIVLASSEHVAVAVALAMLAAMAFLPGQASRVRPAAPRNGSIPADRDRERVEQELRAHV</sequence>
<evidence type="ECO:0000256" key="2">
    <source>
        <dbReference type="SAM" id="Phobius"/>
    </source>
</evidence>
<dbReference type="EMBL" id="BAAAQK010000005">
    <property type="protein sequence ID" value="GAA1840765.1"/>
    <property type="molecule type" value="Genomic_DNA"/>
</dbReference>
<keyword evidence="2" id="KW-0812">Transmembrane</keyword>
<feature type="compositionally biased region" description="Basic and acidic residues" evidence="1">
    <location>
        <begin position="67"/>
        <end position="82"/>
    </location>
</feature>
<name>A0ABN2MWP5_9PSEU</name>
<feature type="region of interest" description="Disordered" evidence="1">
    <location>
        <begin position="55"/>
        <end position="82"/>
    </location>
</feature>
<organism evidence="3 4">
    <name type="scientific">Pseudonocardia ailaonensis</name>
    <dbReference type="NCBI Taxonomy" id="367279"/>
    <lineage>
        <taxon>Bacteria</taxon>
        <taxon>Bacillati</taxon>
        <taxon>Actinomycetota</taxon>
        <taxon>Actinomycetes</taxon>
        <taxon>Pseudonocardiales</taxon>
        <taxon>Pseudonocardiaceae</taxon>
        <taxon>Pseudonocardia</taxon>
    </lineage>
</organism>
<gene>
    <name evidence="3" type="ORF">GCM10009836_20130</name>
</gene>
<keyword evidence="2" id="KW-1133">Transmembrane helix</keyword>
<reference evidence="3 4" key="1">
    <citation type="journal article" date="2019" name="Int. J. Syst. Evol. Microbiol.">
        <title>The Global Catalogue of Microorganisms (GCM) 10K type strain sequencing project: providing services to taxonomists for standard genome sequencing and annotation.</title>
        <authorList>
            <consortium name="The Broad Institute Genomics Platform"/>
            <consortium name="The Broad Institute Genome Sequencing Center for Infectious Disease"/>
            <person name="Wu L."/>
            <person name="Ma J."/>
        </authorList>
    </citation>
    <scope>NUCLEOTIDE SEQUENCE [LARGE SCALE GENOMIC DNA]</scope>
    <source>
        <strain evidence="3 4">JCM 16009</strain>
    </source>
</reference>
<feature type="transmembrane region" description="Helical" evidence="2">
    <location>
        <begin position="12"/>
        <end position="28"/>
    </location>
</feature>
<proteinExistence type="predicted"/>
<keyword evidence="2" id="KW-0472">Membrane</keyword>
<evidence type="ECO:0000313" key="4">
    <source>
        <dbReference type="Proteomes" id="UP001500449"/>
    </source>
</evidence>
<keyword evidence="4" id="KW-1185">Reference proteome</keyword>
<comment type="caution">
    <text evidence="3">The sequence shown here is derived from an EMBL/GenBank/DDBJ whole genome shotgun (WGS) entry which is preliminary data.</text>
</comment>
<accession>A0ABN2MWP5</accession>
<protein>
    <submittedName>
        <fullName evidence="3">Uncharacterized protein</fullName>
    </submittedName>
</protein>
<evidence type="ECO:0000313" key="3">
    <source>
        <dbReference type="EMBL" id="GAA1840765.1"/>
    </source>
</evidence>
<dbReference type="Proteomes" id="UP001500449">
    <property type="component" value="Unassembled WGS sequence"/>
</dbReference>
<dbReference type="RefSeq" id="WP_344414835.1">
    <property type="nucleotide sequence ID" value="NZ_BAAAQK010000005.1"/>
</dbReference>
<evidence type="ECO:0000256" key="1">
    <source>
        <dbReference type="SAM" id="MobiDB-lite"/>
    </source>
</evidence>